<sequence length="371" mass="40843">MRLSSTLNPQAMNIPVAIFQYAGKKKFLVVSQDYNETVGMVEYAFGIRGQAVSLHTSTLNACNGQSVEIHEKAYPLMWELLDIIDVMIGDEGQAGTPECHSETDEGSLVSYPPSGSESLSTSPSKSTSGDPKREVPRVPERGSLPSNNEDDDEREVARMEEFLSNEEKEAEAVVALGAPKKGKGKSKANDNDNDDVGSHSLLDKTPIATHMPLADPTPNRQKFRPISKPVAPDESVFFSPVKQEPPSTPAPKDLSKSTKNTRPAPLTDATAIDPDMRFGITVECREINQIATFKFRAKHTVSKVLSAACKTWGIEYDRARLFQIQRLEDGKGEVEIQCEADETMGGYYGVDMLYVRLNPAIEENDDLLKFD</sequence>
<comment type="caution">
    <text evidence="2">The sequence shown here is derived from an EMBL/GenBank/DDBJ whole genome shotgun (WGS) entry which is preliminary data.</text>
</comment>
<evidence type="ECO:0000256" key="1">
    <source>
        <dbReference type="SAM" id="MobiDB-lite"/>
    </source>
</evidence>
<gene>
    <name evidence="2" type="ORF">BDN70DRAFT_995516</name>
</gene>
<feature type="region of interest" description="Disordered" evidence="1">
    <location>
        <begin position="175"/>
        <end position="202"/>
    </location>
</feature>
<dbReference type="OrthoDB" id="3262817at2759"/>
<evidence type="ECO:0000313" key="3">
    <source>
        <dbReference type="Proteomes" id="UP000807469"/>
    </source>
</evidence>
<evidence type="ECO:0000313" key="2">
    <source>
        <dbReference type="EMBL" id="KAF9476673.1"/>
    </source>
</evidence>
<dbReference type="EMBL" id="MU155286">
    <property type="protein sequence ID" value="KAF9476673.1"/>
    <property type="molecule type" value="Genomic_DNA"/>
</dbReference>
<protein>
    <submittedName>
        <fullName evidence="2">Uncharacterized protein</fullName>
    </submittedName>
</protein>
<keyword evidence="3" id="KW-1185">Reference proteome</keyword>
<organism evidence="2 3">
    <name type="scientific">Pholiota conissans</name>
    <dbReference type="NCBI Taxonomy" id="109636"/>
    <lineage>
        <taxon>Eukaryota</taxon>
        <taxon>Fungi</taxon>
        <taxon>Dikarya</taxon>
        <taxon>Basidiomycota</taxon>
        <taxon>Agaricomycotina</taxon>
        <taxon>Agaricomycetes</taxon>
        <taxon>Agaricomycetidae</taxon>
        <taxon>Agaricales</taxon>
        <taxon>Agaricineae</taxon>
        <taxon>Strophariaceae</taxon>
        <taxon>Pholiota</taxon>
    </lineage>
</organism>
<proteinExistence type="predicted"/>
<feature type="compositionally biased region" description="Basic and acidic residues" evidence="1">
    <location>
        <begin position="130"/>
        <end position="140"/>
    </location>
</feature>
<feature type="region of interest" description="Disordered" evidence="1">
    <location>
        <begin position="92"/>
        <end position="155"/>
    </location>
</feature>
<dbReference type="AlphaFoldDB" id="A0A9P5YVQ2"/>
<reference evidence="2" key="1">
    <citation type="submission" date="2020-11" db="EMBL/GenBank/DDBJ databases">
        <authorList>
            <consortium name="DOE Joint Genome Institute"/>
            <person name="Ahrendt S."/>
            <person name="Riley R."/>
            <person name="Andreopoulos W."/>
            <person name="Labutti K."/>
            <person name="Pangilinan J."/>
            <person name="Ruiz-Duenas F.J."/>
            <person name="Barrasa J.M."/>
            <person name="Sanchez-Garcia M."/>
            <person name="Camarero S."/>
            <person name="Miyauchi S."/>
            <person name="Serrano A."/>
            <person name="Linde D."/>
            <person name="Babiker R."/>
            <person name="Drula E."/>
            <person name="Ayuso-Fernandez I."/>
            <person name="Pacheco R."/>
            <person name="Padilla G."/>
            <person name="Ferreira P."/>
            <person name="Barriuso J."/>
            <person name="Kellner H."/>
            <person name="Castanera R."/>
            <person name="Alfaro M."/>
            <person name="Ramirez L."/>
            <person name="Pisabarro A.G."/>
            <person name="Kuo A."/>
            <person name="Tritt A."/>
            <person name="Lipzen A."/>
            <person name="He G."/>
            <person name="Yan M."/>
            <person name="Ng V."/>
            <person name="Cullen D."/>
            <person name="Martin F."/>
            <person name="Rosso M.-N."/>
            <person name="Henrissat B."/>
            <person name="Hibbett D."/>
            <person name="Martinez A.T."/>
            <person name="Grigoriev I.V."/>
        </authorList>
    </citation>
    <scope>NUCLEOTIDE SEQUENCE</scope>
    <source>
        <strain evidence="2">CIRM-BRFM 674</strain>
    </source>
</reference>
<name>A0A9P5YVQ2_9AGAR</name>
<feature type="region of interest" description="Disordered" evidence="1">
    <location>
        <begin position="238"/>
        <end position="268"/>
    </location>
</feature>
<accession>A0A9P5YVQ2</accession>
<feature type="compositionally biased region" description="Low complexity" evidence="1">
    <location>
        <begin position="110"/>
        <end position="129"/>
    </location>
</feature>
<dbReference type="Proteomes" id="UP000807469">
    <property type="component" value="Unassembled WGS sequence"/>
</dbReference>